<evidence type="ECO:0000313" key="2">
    <source>
        <dbReference type="EMBL" id="CAK92264.1"/>
    </source>
</evidence>
<reference evidence="2 3" key="1">
    <citation type="journal article" date="2006" name="Nature">
        <title>Global trends of whole-genome duplications revealed by the ciliate Paramecium tetraurelia.</title>
        <authorList>
            <consortium name="Genoscope"/>
            <person name="Aury J.-M."/>
            <person name="Jaillon O."/>
            <person name="Duret L."/>
            <person name="Noel B."/>
            <person name="Jubin C."/>
            <person name="Porcel B.M."/>
            <person name="Segurens B."/>
            <person name="Daubin V."/>
            <person name="Anthouard V."/>
            <person name="Aiach N."/>
            <person name="Arnaiz O."/>
            <person name="Billaut A."/>
            <person name="Beisson J."/>
            <person name="Blanc I."/>
            <person name="Bouhouche K."/>
            <person name="Camara F."/>
            <person name="Duharcourt S."/>
            <person name="Guigo R."/>
            <person name="Gogendeau D."/>
            <person name="Katinka M."/>
            <person name="Keller A.-M."/>
            <person name="Kissmehl R."/>
            <person name="Klotz C."/>
            <person name="Koll F."/>
            <person name="Le Moue A."/>
            <person name="Lepere C."/>
            <person name="Malinsky S."/>
            <person name="Nowacki M."/>
            <person name="Nowak J.K."/>
            <person name="Plattner H."/>
            <person name="Poulain J."/>
            <person name="Ruiz F."/>
            <person name="Serrano V."/>
            <person name="Zagulski M."/>
            <person name="Dessen P."/>
            <person name="Betermier M."/>
            <person name="Weissenbach J."/>
            <person name="Scarpelli C."/>
            <person name="Schachter V."/>
            <person name="Sperling L."/>
            <person name="Meyer E."/>
            <person name="Cohen J."/>
            <person name="Wincker P."/>
        </authorList>
    </citation>
    <scope>NUCLEOTIDE SEQUENCE [LARGE SCALE GENOMIC DNA]</scope>
    <source>
        <strain evidence="2 3">Stock d4-2</strain>
    </source>
</reference>
<feature type="transmembrane region" description="Helical" evidence="1">
    <location>
        <begin position="1256"/>
        <end position="1273"/>
    </location>
</feature>
<dbReference type="RefSeq" id="XP_001459661.1">
    <property type="nucleotide sequence ID" value="XM_001459624.1"/>
</dbReference>
<protein>
    <recommendedName>
        <fullName evidence="4">Transmembrane protein</fullName>
    </recommendedName>
</protein>
<keyword evidence="1" id="KW-0472">Membrane</keyword>
<name>A0EAE7_PARTE</name>
<dbReference type="InParanoid" id="A0EAE7"/>
<dbReference type="EMBL" id="CT868667">
    <property type="protein sequence ID" value="CAK92264.1"/>
    <property type="molecule type" value="Genomic_DNA"/>
</dbReference>
<dbReference type="KEGG" id="ptm:GSPATT00024996001"/>
<sequence length="1291" mass="150615">MCKIDPQIPNVQVMNQYEEIYRKKGNKFKSISSNNTHFSTLSYENEVQFYEWKDQILEKIGESVIIDSSFNCFTINLSQHFSILVDCYQNNEFLLIQLMDKQSKNCLLNIIIYAQRQPKYNQLLMEQIILQYMPNILKIIRYFHQFHHHFKIQVAQIINLLILIYQLQQLLIFMQLPPKNSQFYFKANFSQQNLNNITSINAYYNFWSYSQCDFVYLLLAKYEDSLIQYKTARYLGCEGQINFMNEGCPISSCPFYKTLQNTEFLVYISINKFYIAPKLAGLPKYQSYQVNSNNTLFYLNNDNDLFQFGQEIVVYKISLPSIQINLTASQPSKKYQNFTLICIDEFYPIQSSLVNIYFQILSMNDTNIYVMSNYGSQDFVVYNDNNKTISLQDYSGQLLKYNITQKEPYFNLKQITFSNVSKLNQNYQLVQFISIDFVVVSQYLIGYNNYSVDILLCNYIEQNQSYQFFEICSINISINANYLQAAYSFNPQMMIIIGLRDNKTIYLFNYYNDTKSIISYSNYTFRDEFQDFFVTYNNILLLRLKKAIEIMTFDFTNTFTLNQSSINKLFNNIQFNPIQIALNTQSQSSLLYINNINEVIIISIDQNSLPIPIQVIKVNFTIKYINVISQQLILSYLCNDDKKNTCFQVYNVYNLPKYYYVKNLYSVNVDNKAIIQSDNLFLYVIFRNYTVYVYNPSLPYHQSLYYKLQFDSPIQLTEQFYSGLQSSIIISNNYVYILQSNQNFVLEFLNSGQLLGNTKIYPQYIYSITITSALNETAFQQTPNQSIVLYSNFTVFLNQRNLSINLTKDNIINNTKIFSYPMNLILDRQVGYCGPPNLAQTNNLNKHCSLTQAFQYNSTSIPNYSNFSLITSINNECFALQNNSYIQTVNSDLTQVSSLSYSNLNFTQCLNSASNDYSLYSICGNSTQQYLLNFTLNCEANILLSETLQLSQMFYSISKVNTISNQIFILGTLQNSSQQQFLYWFNQSKQSSQIISGDKSYCQDFSIALIDTTISAIKYQQSQIIIFYIEQYYNHQILLYQLMLVQNNSELKKGESVMTKKCDKSSYNNCTELIPSYVLIMKTSYNLAIILLSNFDMYQISEIINVRLAGDESQFGISKTIPNYGNQNNSGNSFYQNGVLTQQFQYNNIYIVGFYYLNNDQDVILMEAILTQGSFNTTISNYAIIVNKQYQTGAALYIYKDSIYNYSIGTWNVTCLLNQKTSNQVNVSIFCKNEFSNGIYNISFKKPPFKKSSKRWIYTLISIIGLLILYFYIKVKQRTKDLDYISSGIEL</sequence>
<evidence type="ECO:0000313" key="3">
    <source>
        <dbReference type="Proteomes" id="UP000000600"/>
    </source>
</evidence>
<dbReference type="Proteomes" id="UP000000600">
    <property type="component" value="Unassembled WGS sequence"/>
</dbReference>
<organism evidence="2 3">
    <name type="scientific">Paramecium tetraurelia</name>
    <dbReference type="NCBI Taxonomy" id="5888"/>
    <lineage>
        <taxon>Eukaryota</taxon>
        <taxon>Sar</taxon>
        <taxon>Alveolata</taxon>
        <taxon>Ciliophora</taxon>
        <taxon>Intramacronucleata</taxon>
        <taxon>Oligohymenophorea</taxon>
        <taxon>Peniculida</taxon>
        <taxon>Parameciidae</taxon>
        <taxon>Paramecium</taxon>
    </lineage>
</organism>
<proteinExistence type="predicted"/>
<dbReference type="OrthoDB" id="311595at2759"/>
<dbReference type="OMA" id="YCQDFSI"/>
<dbReference type="HOGENOM" id="CLU_006753_0_0_1"/>
<dbReference type="GeneID" id="5045446"/>
<gene>
    <name evidence="2" type="ORF">GSPATT00024996001</name>
</gene>
<evidence type="ECO:0008006" key="4">
    <source>
        <dbReference type="Google" id="ProtNLM"/>
    </source>
</evidence>
<keyword evidence="1" id="KW-0812">Transmembrane</keyword>
<keyword evidence="1" id="KW-1133">Transmembrane helix</keyword>
<evidence type="ECO:0000256" key="1">
    <source>
        <dbReference type="SAM" id="Phobius"/>
    </source>
</evidence>
<accession>A0EAE7</accession>
<keyword evidence="3" id="KW-1185">Reference proteome</keyword>